<sequence length="378" mass="42067">MTTSSQNHHGGDRPAGAENAAARWRRFSWSFAGVAAVSAAALFGFTVAMDPYGVFASPQRPPTAIMDINQRYMYPQVARSGRFDSAIFGTSTMRLVDPQRLDAAVGGRFANLAMNAATPWEQMQLAGLFLLNTPRPKALVFGVDRHWCDADADDEKKKVTFRSFPPWLYDGDRAFDFIHMFDFRSLEIAVRVAANRLGLMKERIRPDGYEVFTPPEDRYDLERARAHIWMKKPDVTPVEPPEPVTAQTRASWRFPAVAWLAELLERTPEETRVAVVFPPVHVAAQSRPGTVEAAREAACKQAIAATAFRHGGVVVDFRFPNPVTREDSNYWDSVHYRLPVAARLTDDLIRALKGEPVADPEFAREKTPGAPRPGDGAG</sequence>
<feature type="transmembrane region" description="Helical" evidence="2">
    <location>
        <begin position="29"/>
        <end position="49"/>
    </location>
</feature>
<accession>A0ABV7LDC2</accession>
<protein>
    <submittedName>
        <fullName evidence="3">Uncharacterized protein</fullName>
    </submittedName>
</protein>
<keyword evidence="2" id="KW-1133">Transmembrane helix</keyword>
<dbReference type="Proteomes" id="UP001595536">
    <property type="component" value="Unassembled WGS sequence"/>
</dbReference>
<organism evidence="3 4">
    <name type="scientific">Camelimonas abortus</name>
    <dbReference type="NCBI Taxonomy" id="1017184"/>
    <lineage>
        <taxon>Bacteria</taxon>
        <taxon>Pseudomonadati</taxon>
        <taxon>Pseudomonadota</taxon>
        <taxon>Alphaproteobacteria</taxon>
        <taxon>Hyphomicrobiales</taxon>
        <taxon>Chelatococcaceae</taxon>
        <taxon>Camelimonas</taxon>
    </lineage>
</organism>
<dbReference type="RefSeq" id="WP_376830545.1">
    <property type="nucleotide sequence ID" value="NZ_JBHLWR010000006.1"/>
</dbReference>
<reference evidence="4" key="1">
    <citation type="journal article" date="2019" name="Int. J. Syst. Evol. Microbiol.">
        <title>The Global Catalogue of Microorganisms (GCM) 10K type strain sequencing project: providing services to taxonomists for standard genome sequencing and annotation.</title>
        <authorList>
            <consortium name="The Broad Institute Genomics Platform"/>
            <consortium name="The Broad Institute Genome Sequencing Center for Infectious Disease"/>
            <person name="Wu L."/>
            <person name="Ma J."/>
        </authorList>
    </citation>
    <scope>NUCLEOTIDE SEQUENCE [LARGE SCALE GENOMIC DNA]</scope>
    <source>
        <strain evidence="4">CCM 7941</strain>
    </source>
</reference>
<dbReference type="EMBL" id="JBHRUV010000022">
    <property type="protein sequence ID" value="MFC3265851.1"/>
    <property type="molecule type" value="Genomic_DNA"/>
</dbReference>
<keyword evidence="2" id="KW-0472">Membrane</keyword>
<evidence type="ECO:0000256" key="2">
    <source>
        <dbReference type="SAM" id="Phobius"/>
    </source>
</evidence>
<proteinExistence type="predicted"/>
<feature type="region of interest" description="Disordered" evidence="1">
    <location>
        <begin position="355"/>
        <end position="378"/>
    </location>
</feature>
<gene>
    <name evidence="3" type="ORF">ACFOEX_05710</name>
</gene>
<keyword evidence="4" id="KW-1185">Reference proteome</keyword>
<evidence type="ECO:0000256" key="1">
    <source>
        <dbReference type="SAM" id="MobiDB-lite"/>
    </source>
</evidence>
<name>A0ABV7LDC2_9HYPH</name>
<comment type="caution">
    <text evidence="3">The sequence shown here is derived from an EMBL/GenBank/DDBJ whole genome shotgun (WGS) entry which is preliminary data.</text>
</comment>
<evidence type="ECO:0000313" key="4">
    <source>
        <dbReference type="Proteomes" id="UP001595536"/>
    </source>
</evidence>
<evidence type="ECO:0000313" key="3">
    <source>
        <dbReference type="EMBL" id="MFC3265851.1"/>
    </source>
</evidence>
<keyword evidence="2" id="KW-0812">Transmembrane</keyword>